<proteinExistence type="predicted"/>
<evidence type="ECO:0000256" key="1">
    <source>
        <dbReference type="SAM" id="MobiDB-lite"/>
    </source>
</evidence>
<accession>A0A7N2MDG5</accession>
<feature type="region of interest" description="Disordered" evidence="1">
    <location>
        <begin position="341"/>
        <end position="365"/>
    </location>
</feature>
<dbReference type="InParanoid" id="A0A7N2MDG5"/>
<evidence type="ECO:0000313" key="3">
    <source>
        <dbReference type="Proteomes" id="UP000594261"/>
    </source>
</evidence>
<evidence type="ECO:0008006" key="4">
    <source>
        <dbReference type="Google" id="ProtNLM"/>
    </source>
</evidence>
<feature type="compositionally biased region" description="Polar residues" evidence="1">
    <location>
        <begin position="352"/>
        <end position="365"/>
    </location>
</feature>
<reference evidence="2 3" key="1">
    <citation type="journal article" date="2016" name="G3 (Bethesda)">
        <title>First Draft Assembly and Annotation of the Genome of a California Endemic Oak Quercus lobata Nee (Fagaceae).</title>
        <authorList>
            <person name="Sork V.L."/>
            <person name="Fitz-Gibbon S.T."/>
            <person name="Puiu D."/>
            <person name="Crepeau M."/>
            <person name="Gugger P.F."/>
            <person name="Sherman R."/>
            <person name="Stevens K."/>
            <person name="Langley C.H."/>
            <person name="Pellegrini M."/>
            <person name="Salzberg S.L."/>
        </authorList>
    </citation>
    <scope>NUCLEOTIDE SEQUENCE [LARGE SCALE GENOMIC DNA]</scope>
    <source>
        <strain evidence="2 3">cv. SW786</strain>
    </source>
</reference>
<dbReference type="Proteomes" id="UP000594261">
    <property type="component" value="Chromosome 8"/>
</dbReference>
<evidence type="ECO:0000313" key="2">
    <source>
        <dbReference type="EnsemblPlants" id="QL08p052300:mrna"/>
    </source>
</evidence>
<dbReference type="EnsemblPlants" id="QL08p052300:mrna">
    <property type="protein sequence ID" value="QL08p052300:mrna"/>
    <property type="gene ID" value="QL08p052300"/>
</dbReference>
<dbReference type="Gramene" id="QL08p052300:mrna">
    <property type="protein sequence ID" value="QL08p052300:mrna"/>
    <property type="gene ID" value="QL08p052300"/>
</dbReference>
<keyword evidence="3" id="KW-1185">Reference proteome</keyword>
<reference evidence="2" key="2">
    <citation type="submission" date="2021-01" db="UniProtKB">
        <authorList>
            <consortium name="EnsemblPlants"/>
        </authorList>
    </citation>
    <scope>IDENTIFICATION</scope>
</reference>
<dbReference type="Pfam" id="PF14223">
    <property type="entry name" value="Retrotran_gag_2"/>
    <property type="match status" value="1"/>
</dbReference>
<protein>
    <recommendedName>
        <fullName evidence="4">Retrovirus-related Pol polyprotein from transposon RE1</fullName>
    </recommendedName>
</protein>
<name>A0A7N2MDG5_QUELO</name>
<dbReference type="EMBL" id="LRBV02000008">
    <property type="status" value="NOT_ANNOTATED_CDS"/>
    <property type="molecule type" value="Genomic_DNA"/>
</dbReference>
<dbReference type="AlphaFoldDB" id="A0A7N2MDG5"/>
<dbReference type="PANTHER" id="PTHR47481">
    <property type="match status" value="1"/>
</dbReference>
<sequence length="365" mass="41181">MNIPYTNAPSEVHGLPQSFGFGLLWTQRAVHLLAQGRCYQATMIPDEDPHTRGLLGLKYCTIHVDLVPWQRRIGPLATVMHHRLRRLEVGYLKLIKQQSCLLQNCYRLLSCFPLSYRIPVKPHTPSNFNYKFQQTEILIASILPALGYNSGIGLESEEDNKAILGQNLFGYVDGSIPSPPHFYHTTFTDSSEQQMLPNPTFDLWLQQDQMILSTLLSSLLEKVMAHVVGLATSHEVWTTLDRLFSFQSQARILRIRYQLSTLQRGNLSISDYYQRAKTLADTLAAIGQPLLDCEVVSYILGGLDSTYDSLVTSITTRVDPISLEDLFSHLLSHEQRIERNHAAPDIPFPSANVATRSSNSRGRNS</sequence>
<organism evidence="2 3">
    <name type="scientific">Quercus lobata</name>
    <name type="common">Valley oak</name>
    <dbReference type="NCBI Taxonomy" id="97700"/>
    <lineage>
        <taxon>Eukaryota</taxon>
        <taxon>Viridiplantae</taxon>
        <taxon>Streptophyta</taxon>
        <taxon>Embryophyta</taxon>
        <taxon>Tracheophyta</taxon>
        <taxon>Spermatophyta</taxon>
        <taxon>Magnoliopsida</taxon>
        <taxon>eudicotyledons</taxon>
        <taxon>Gunneridae</taxon>
        <taxon>Pentapetalae</taxon>
        <taxon>rosids</taxon>
        <taxon>fabids</taxon>
        <taxon>Fagales</taxon>
        <taxon>Fagaceae</taxon>
        <taxon>Quercus</taxon>
    </lineage>
</organism>
<dbReference type="PANTHER" id="PTHR47481:SF10">
    <property type="entry name" value="COPIA-LIKE POLYPROTEIN_RETROTRANSPOSON"/>
    <property type="match status" value="1"/>
</dbReference>